<dbReference type="AlphaFoldDB" id="M1BRH4"/>
<protein>
    <submittedName>
        <fullName evidence="1">Cytochrome P450</fullName>
    </submittedName>
</protein>
<dbReference type="EnsemblPlants" id="PGSC0003DMT400051243">
    <property type="protein sequence ID" value="PGSC0003DMT400051243"/>
    <property type="gene ID" value="PGSC0003DMG400019899"/>
</dbReference>
<dbReference type="InterPro" id="IPR001128">
    <property type="entry name" value="Cyt_P450"/>
</dbReference>
<dbReference type="PANTHER" id="PTHR47952:SF3">
    <property type="entry name" value="CYTOCHROME P450 71B3-LIKE"/>
    <property type="match status" value="1"/>
</dbReference>
<keyword evidence="2" id="KW-1185">Reference proteome</keyword>
<dbReference type="Gramene" id="PGSC0003DMT400051243">
    <property type="protein sequence ID" value="PGSC0003DMT400051243"/>
    <property type="gene ID" value="PGSC0003DMG400019899"/>
</dbReference>
<dbReference type="Gene3D" id="1.10.630.10">
    <property type="entry name" value="Cytochrome P450"/>
    <property type="match status" value="1"/>
</dbReference>
<name>M1BRH4_SOLTU</name>
<dbReference type="PANTHER" id="PTHR47952">
    <property type="entry name" value="TRYPTAMINE 5-HYDROXYLASE"/>
    <property type="match status" value="1"/>
</dbReference>
<sequence>MTALIANPNAMKKVQAEIRESVGKNSIVNEDNVQKLQYFKAVIKETFRLYTPAPLLLPRETKFHTRRI</sequence>
<dbReference type="InterPro" id="IPR036396">
    <property type="entry name" value="Cyt_P450_sf"/>
</dbReference>
<dbReference type="Proteomes" id="UP000011115">
    <property type="component" value="Unassembled WGS sequence"/>
</dbReference>
<dbReference type="GO" id="GO:0005506">
    <property type="term" value="F:iron ion binding"/>
    <property type="evidence" value="ECO:0007669"/>
    <property type="project" value="InterPro"/>
</dbReference>
<dbReference type="GO" id="GO:0016705">
    <property type="term" value="F:oxidoreductase activity, acting on paired donors, with incorporation or reduction of molecular oxygen"/>
    <property type="evidence" value="ECO:0007669"/>
    <property type="project" value="InterPro"/>
</dbReference>
<evidence type="ECO:0000313" key="2">
    <source>
        <dbReference type="Proteomes" id="UP000011115"/>
    </source>
</evidence>
<dbReference type="GO" id="GO:0020037">
    <property type="term" value="F:heme binding"/>
    <property type="evidence" value="ECO:0007669"/>
    <property type="project" value="InterPro"/>
</dbReference>
<proteinExistence type="predicted"/>
<dbReference type="SUPFAM" id="SSF48264">
    <property type="entry name" value="Cytochrome P450"/>
    <property type="match status" value="1"/>
</dbReference>
<dbReference type="GO" id="GO:0004497">
    <property type="term" value="F:monooxygenase activity"/>
    <property type="evidence" value="ECO:0007669"/>
    <property type="project" value="InterPro"/>
</dbReference>
<dbReference type="HOGENOM" id="CLU_001570_29_4_1"/>
<evidence type="ECO:0000313" key="1">
    <source>
        <dbReference type="EnsemblPlants" id="PGSC0003DMT400051243"/>
    </source>
</evidence>
<accession>M1BRH4</accession>
<dbReference type="Pfam" id="PF00067">
    <property type="entry name" value="p450"/>
    <property type="match status" value="1"/>
</dbReference>
<reference evidence="1" key="2">
    <citation type="submission" date="2015-06" db="UniProtKB">
        <authorList>
            <consortium name="EnsemblPlants"/>
        </authorList>
    </citation>
    <scope>IDENTIFICATION</scope>
    <source>
        <strain evidence="1">DM1-3 516 R44</strain>
    </source>
</reference>
<reference evidence="2" key="1">
    <citation type="journal article" date="2011" name="Nature">
        <title>Genome sequence and analysis of the tuber crop potato.</title>
        <authorList>
            <consortium name="The Potato Genome Sequencing Consortium"/>
        </authorList>
    </citation>
    <scope>NUCLEOTIDE SEQUENCE [LARGE SCALE GENOMIC DNA]</scope>
    <source>
        <strain evidence="2">cv. DM1-3 516 R44</strain>
    </source>
</reference>
<organism evidence="1 2">
    <name type="scientific">Solanum tuberosum</name>
    <name type="common">Potato</name>
    <dbReference type="NCBI Taxonomy" id="4113"/>
    <lineage>
        <taxon>Eukaryota</taxon>
        <taxon>Viridiplantae</taxon>
        <taxon>Streptophyta</taxon>
        <taxon>Embryophyta</taxon>
        <taxon>Tracheophyta</taxon>
        <taxon>Spermatophyta</taxon>
        <taxon>Magnoliopsida</taxon>
        <taxon>eudicotyledons</taxon>
        <taxon>Gunneridae</taxon>
        <taxon>Pentapetalae</taxon>
        <taxon>asterids</taxon>
        <taxon>lamiids</taxon>
        <taxon>Solanales</taxon>
        <taxon>Solanaceae</taxon>
        <taxon>Solanoideae</taxon>
        <taxon>Solaneae</taxon>
        <taxon>Solanum</taxon>
    </lineage>
</organism>